<feature type="domain" description="N-acetyltransferase" evidence="1">
    <location>
        <begin position="5"/>
        <end position="161"/>
    </location>
</feature>
<sequence length="965" mass="107939">MSGSIAIRPLQEADVEGVVDLYNRGGFGPIAGGQALTGATFRRLLEERGTYLFLVAESQEPNAIVGTLGLFQVSEQRVAQPEEVFAGSFFIHPEFRNGSIPNLLFIEALRALIRDGYSCISATVNPANTTALALYKRMGLYRTRASSIDYDGQIELKGYQPLIMRSIKQMVPDYLTTLPRVESCWRFLAPRQSLRSTGYDTESWNGLEVITYEIHFEEHFYRFRLDVESNGLVELQTNAVHFSFYPEAGPEGLVGEELKLVHELTTQCEQACAVSRADGSEVLTRRIFGPHQHWRYVERLVFPQPGRHVVRCTLHLESCSLDFQVGVRLLTGVHAQRVRPLVHLVPGTETVRVPICLQNATQRPCSLSVVAPSWARCDSITLAAESAAETALSCEGVPEGVHAVVFEAQAEDGTRRQLDPVMLPALRRGMAVSYREESGAYVLESTAVRATIDAKTGLMHIWDKGASRLALYEAWPDVGPPFPGGLKRGKVRRLEACCEADGTLTLQETLKDGSLLRRTLRLRDDHLLEIQQAWKPARRRQARLKTYGWCALRQSVLTVPLREGWQTRPVIYGEYPYAMHEFEAIPSADLPCDSAAYAENWSVFEEAGRCTGLLWERAAEICYGLHWMPSLFFELPEKEAILPGYAYYIGPGGANEVQRHWQTCYAHGPVEAEQTAVLAMQTPETRPAIETVLERLSVQEAPAVRLTPGGTGQTRGYQVDNGVVRFQVAPKFAGSIYSLTFQGANLLQTALPRPRPFGENASWFGGIHPYRVNERTNLLESLLCDGERIPEYEVQPYQELDAQGRAWEGVILTAGALRIAYSVLPGTSMLRLMAEYHNTRAVTETFDLLFYAFFRALHSRVPKMLYYERQGKGAYLKEEKRGRRVYTGRSCVVTLGRDVAVSLCAPEIATYEWPKDGFQHALLHHFDVAPGETQRAYSYLFVSDSLEQAFSVAGFQRSQTGSVKG</sequence>
<gene>
    <name evidence="2" type="ORF">KTC_64210</name>
</gene>
<dbReference type="InterPro" id="IPR000182">
    <property type="entry name" value="GNAT_dom"/>
</dbReference>
<accession>A0A455SVI2</accession>
<dbReference type="InterPro" id="IPR016181">
    <property type="entry name" value="Acyl_CoA_acyltransferase"/>
</dbReference>
<dbReference type="Pfam" id="PF00583">
    <property type="entry name" value="Acetyltransf_1"/>
    <property type="match status" value="1"/>
</dbReference>
<organism evidence="2">
    <name type="scientific">Thermosporothrix sp. COM3</name>
    <dbReference type="NCBI Taxonomy" id="2490863"/>
    <lineage>
        <taxon>Bacteria</taxon>
        <taxon>Bacillati</taxon>
        <taxon>Chloroflexota</taxon>
        <taxon>Ktedonobacteria</taxon>
        <taxon>Ktedonobacterales</taxon>
        <taxon>Thermosporotrichaceae</taxon>
        <taxon>Thermosporothrix</taxon>
    </lineage>
</organism>
<dbReference type="GO" id="GO:0016747">
    <property type="term" value="F:acyltransferase activity, transferring groups other than amino-acyl groups"/>
    <property type="evidence" value="ECO:0007669"/>
    <property type="project" value="InterPro"/>
</dbReference>
<evidence type="ECO:0000259" key="1">
    <source>
        <dbReference type="PROSITE" id="PS51186"/>
    </source>
</evidence>
<dbReference type="EMBL" id="AP019376">
    <property type="protein sequence ID" value="BBH91670.1"/>
    <property type="molecule type" value="Genomic_DNA"/>
</dbReference>
<dbReference type="Gene3D" id="3.40.630.30">
    <property type="match status" value="1"/>
</dbReference>
<protein>
    <recommendedName>
        <fullName evidence="1">N-acetyltransferase domain-containing protein</fullName>
    </recommendedName>
</protein>
<name>A0A455SVI2_9CHLR</name>
<proteinExistence type="predicted"/>
<dbReference type="AlphaFoldDB" id="A0A455SVI2"/>
<evidence type="ECO:0000313" key="2">
    <source>
        <dbReference type="EMBL" id="BBH91670.1"/>
    </source>
</evidence>
<reference evidence="2" key="1">
    <citation type="submission" date="2018-12" db="EMBL/GenBank/DDBJ databases">
        <title>Novel natural products biosynthetic potential of the class Ktedonobacteria.</title>
        <authorList>
            <person name="Zheng Y."/>
            <person name="Saitou A."/>
            <person name="Wang C.M."/>
            <person name="Toyoda A."/>
            <person name="Minakuchi Y."/>
            <person name="Sekiguchi Y."/>
            <person name="Ueda K."/>
            <person name="Takano H."/>
            <person name="Sakai Y."/>
            <person name="Yokota A."/>
            <person name="Yabe S."/>
        </authorList>
    </citation>
    <scope>NUCLEOTIDE SEQUENCE</scope>
    <source>
        <strain evidence="2">COM3</strain>
    </source>
</reference>
<dbReference type="SUPFAM" id="SSF55729">
    <property type="entry name" value="Acyl-CoA N-acyltransferases (Nat)"/>
    <property type="match status" value="1"/>
</dbReference>
<dbReference type="PROSITE" id="PS51186">
    <property type="entry name" value="GNAT"/>
    <property type="match status" value="1"/>
</dbReference>